<name>A0A0S4QWN4_9ACTN</name>
<evidence type="ECO:0000313" key="7">
    <source>
        <dbReference type="EMBL" id="CUU58874.1"/>
    </source>
</evidence>
<dbReference type="Gene3D" id="3.40.720.10">
    <property type="entry name" value="Alkaline Phosphatase, subunit A"/>
    <property type="match status" value="1"/>
</dbReference>
<evidence type="ECO:0000256" key="4">
    <source>
        <dbReference type="ARBA" id="ARBA00022837"/>
    </source>
</evidence>
<dbReference type="InterPro" id="IPR050738">
    <property type="entry name" value="Sulfatase"/>
</dbReference>
<evidence type="ECO:0000256" key="5">
    <source>
        <dbReference type="SAM" id="MobiDB-lite"/>
    </source>
</evidence>
<evidence type="ECO:0000256" key="3">
    <source>
        <dbReference type="ARBA" id="ARBA00022801"/>
    </source>
</evidence>
<evidence type="ECO:0000256" key="1">
    <source>
        <dbReference type="ARBA" id="ARBA00008779"/>
    </source>
</evidence>
<organism evidence="7 8">
    <name type="scientific">Parafrankia irregularis</name>
    <dbReference type="NCBI Taxonomy" id="795642"/>
    <lineage>
        <taxon>Bacteria</taxon>
        <taxon>Bacillati</taxon>
        <taxon>Actinomycetota</taxon>
        <taxon>Actinomycetes</taxon>
        <taxon>Frankiales</taxon>
        <taxon>Frankiaceae</taxon>
        <taxon>Parafrankia</taxon>
    </lineage>
</organism>
<dbReference type="EMBL" id="FAOZ01000023">
    <property type="protein sequence ID" value="CUU58874.1"/>
    <property type="molecule type" value="Genomic_DNA"/>
</dbReference>
<keyword evidence="8" id="KW-1185">Reference proteome</keyword>
<keyword evidence="3" id="KW-0378">Hydrolase</keyword>
<keyword evidence="4" id="KW-0106">Calcium</keyword>
<sequence>MTDQAPGENARPGAQSTNAEAGTDTGLQPADAGTPAATPVGTPRRRDPYANFPGRIGRTMGQSEPAWAPRETPAPGAPNIVVVLVDDLGYSDIGPFGSEIPTPVLDRLADRGVRLTNYHTMPLCSPARAALLTGLNPHRVGYSLVANADPGFPGYGMEIADDIPTLAEILHDGGYATYAVGKWHLTRDSASNAADDRRNWPLQKGFERYYGVLEGLTSLFHPHQLVRDNSPLDIDELPDDYYYTDAITDEAISMVKSLRAHDPDKPFFLYLAHNAVHGPLQAKAEDLERHRGRYADGWDELRESRFGRQLDAGMFPPGTRLPRRNFEAGFEVGAWADLSPEEQRLYARYMEVYAAMVDNVDQNLGRLVDTLEALGELDNTIILFTSDNGGTGEGGPEGTRSYFSRFVHYPLLPADWNPDVEREIDLIGGPQSLVHYPRGWGMASNTPFRLYKGQTHAGGVRVPFVLSWPAGLRRTGADDGIRAQYQYVTDIAPTLLELAGVKRPEQRHGQVVQELDGVSFVPVLTDQSTTSTHSEQYCEMTGNRSYYRDGWKLVTLHRFGTPYDDGEWALYNLAEDPTEIDDISAEHPDVVAALAAAWEDAAWRNGVFPLTDASGGLAIRNPAEERLRRPVILLAGTPELERYRSAKLITFRSFDIDIDLTWHAADDAGVLVSHGDQGGGYSVYVENGRLHLAYNEYGTLHEVDAGPLDEGVHAVRIAVAAQAGLRWEWRVLVDGVETGRLASVHQLIGMAPFQGISVGVDRRSPVSWPVHERHRTFRYTGHLRSVTYTSGEPGPDDLETLVRVMREAAAAFE</sequence>
<gene>
    <name evidence="7" type="ORF">Ga0074812_1232</name>
</gene>
<comment type="similarity">
    <text evidence="1">Belongs to the sulfatase family.</text>
</comment>
<evidence type="ECO:0000259" key="6">
    <source>
        <dbReference type="Pfam" id="PF00884"/>
    </source>
</evidence>
<dbReference type="GO" id="GO:0046872">
    <property type="term" value="F:metal ion binding"/>
    <property type="evidence" value="ECO:0007669"/>
    <property type="project" value="UniProtKB-KW"/>
</dbReference>
<keyword evidence="2" id="KW-0479">Metal-binding</keyword>
<dbReference type="Proteomes" id="UP000198802">
    <property type="component" value="Unassembled WGS sequence"/>
</dbReference>
<feature type="region of interest" description="Disordered" evidence="5">
    <location>
        <begin position="1"/>
        <end position="76"/>
    </location>
</feature>
<dbReference type="InterPro" id="IPR017850">
    <property type="entry name" value="Alkaline_phosphatase_core_sf"/>
</dbReference>
<protein>
    <submittedName>
        <fullName evidence="7">Arylsulfatase</fullName>
    </submittedName>
</protein>
<reference evidence="8" key="1">
    <citation type="submission" date="2015-11" db="EMBL/GenBank/DDBJ databases">
        <authorList>
            <person name="Varghese N."/>
        </authorList>
    </citation>
    <scope>NUCLEOTIDE SEQUENCE [LARGE SCALE GENOMIC DNA]</scope>
    <source>
        <strain evidence="8">DSM 45899</strain>
    </source>
</reference>
<dbReference type="PANTHER" id="PTHR42693:SF33">
    <property type="entry name" value="ARYLSULFATASE"/>
    <property type="match status" value="1"/>
</dbReference>
<dbReference type="InterPro" id="IPR024607">
    <property type="entry name" value="Sulfatase_CS"/>
</dbReference>
<dbReference type="PROSITE" id="PS00523">
    <property type="entry name" value="SULFATASE_1"/>
    <property type="match status" value="1"/>
</dbReference>
<proteinExistence type="inferred from homology"/>
<dbReference type="AlphaFoldDB" id="A0A0S4QWN4"/>
<dbReference type="GO" id="GO:0004065">
    <property type="term" value="F:arylsulfatase activity"/>
    <property type="evidence" value="ECO:0007669"/>
    <property type="project" value="TreeGrafter"/>
</dbReference>
<dbReference type="SUPFAM" id="SSF53649">
    <property type="entry name" value="Alkaline phosphatase-like"/>
    <property type="match status" value="1"/>
</dbReference>
<accession>A0A0S4QWN4</accession>
<evidence type="ECO:0000256" key="2">
    <source>
        <dbReference type="ARBA" id="ARBA00022723"/>
    </source>
</evidence>
<dbReference type="PANTHER" id="PTHR42693">
    <property type="entry name" value="ARYLSULFATASE FAMILY MEMBER"/>
    <property type="match status" value="1"/>
</dbReference>
<dbReference type="Pfam" id="PF00884">
    <property type="entry name" value="Sulfatase"/>
    <property type="match status" value="1"/>
</dbReference>
<dbReference type="InterPro" id="IPR000917">
    <property type="entry name" value="Sulfatase_N"/>
</dbReference>
<evidence type="ECO:0000313" key="8">
    <source>
        <dbReference type="Proteomes" id="UP000198802"/>
    </source>
</evidence>
<dbReference type="Gene3D" id="3.30.1120.10">
    <property type="match status" value="1"/>
</dbReference>
<feature type="domain" description="Sulfatase N-terminal" evidence="6">
    <location>
        <begin position="78"/>
        <end position="501"/>
    </location>
</feature>
<dbReference type="CDD" id="cd16025">
    <property type="entry name" value="PAS_like"/>
    <property type="match status" value="1"/>
</dbReference>
<dbReference type="PROSITE" id="PS00149">
    <property type="entry name" value="SULFATASE_2"/>
    <property type="match status" value="1"/>
</dbReference>